<reference evidence="6" key="2">
    <citation type="submission" date="2025-09" db="UniProtKB">
        <authorList>
            <consortium name="Ensembl"/>
        </authorList>
    </citation>
    <scope>IDENTIFICATION</scope>
</reference>
<dbReference type="GO" id="GO:0001405">
    <property type="term" value="C:PAM complex, Tim23 associated import motor"/>
    <property type="evidence" value="ECO:0007669"/>
    <property type="project" value="TreeGrafter"/>
</dbReference>
<comment type="subcellular location">
    <subcellularLocation>
        <location evidence="1">Mitochondrion inner membrane</location>
        <topology evidence="1">Single-pass membrane protein</topology>
    </subcellularLocation>
</comment>
<name>A0A674CML4_SALTR</name>
<dbReference type="InterPro" id="IPR001623">
    <property type="entry name" value="DnaJ_domain"/>
</dbReference>
<dbReference type="Gene3D" id="3.30.420.10">
    <property type="entry name" value="Ribonuclease H-like superfamily/Ribonuclease H"/>
    <property type="match status" value="1"/>
</dbReference>
<dbReference type="GO" id="GO:0003676">
    <property type="term" value="F:nucleic acid binding"/>
    <property type="evidence" value="ECO:0007669"/>
    <property type="project" value="InterPro"/>
</dbReference>
<dbReference type="GeneTree" id="ENSGT00940000159907"/>
<gene>
    <name evidence="6" type="primary">DNAJC15</name>
</gene>
<keyword evidence="3" id="KW-0653">Protein transport</keyword>
<proteinExistence type="predicted"/>
<sequence length="113" mass="12744">MDNDPKHTSKVVAKWLKDNEVKVLEWPSQKLTSLLALQAFSSHHYKGGFDQNMTKNEASLILGISPTSTKSKVRDAHRRIMVLNHPDKGQFNPKVLDMINYRLDIGADGSVNE</sequence>
<keyword evidence="2" id="KW-0999">Mitochondrion inner membrane</keyword>
<dbReference type="Ensembl" id="ENSSTUT00000089779.1">
    <property type="protein sequence ID" value="ENSSTUP00000084416.1"/>
    <property type="gene ID" value="ENSSTUG00000037070.1"/>
</dbReference>
<evidence type="ECO:0000313" key="6">
    <source>
        <dbReference type="Ensembl" id="ENSSTUP00000084416.1"/>
    </source>
</evidence>
<evidence type="ECO:0000256" key="3">
    <source>
        <dbReference type="ARBA" id="ARBA00023010"/>
    </source>
</evidence>
<dbReference type="GO" id="GO:0030150">
    <property type="term" value="P:protein import into mitochondrial matrix"/>
    <property type="evidence" value="ECO:0007669"/>
    <property type="project" value="TreeGrafter"/>
</dbReference>
<evidence type="ECO:0000256" key="4">
    <source>
        <dbReference type="ARBA" id="ARBA00023128"/>
    </source>
</evidence>
<keyword evidence="7" id="KW-1185">Reference proteome</keyword>
<keyword evidence="3" id="KW-0811">Translocation</keyword>
<dbReference type="InterPro" id="IPR036869">
    <property type="entry name" value="J_dom_sf"/>
</dbReference>
<dbReference type="PANTHER" id="PTHR12763:SF7">
    <property type="entry name" value="DNAJ HOMOLOG SUBFAMILY C MEMBER 15"/>
    <property type="match status" value="1"/>
</dbReference>
<organism evidence="6 7">
    <name type="scientific">Salmo trutta</name>
    <name type="common">Brown trout</name>
    <dbReference type="NCBI Taxonomy" id="8032"/>
    <lineage>
        <taxon>Eukaryota</taxon>
        <taxon>Metazoa</taxon>
        <taxon>Chordata</taxon>
        <taxon>Craniata</taxon>
        <taxon>Vertebrata</taxon>
        <taxon>Euteleostomi</taxon>
        <taxon>Actinopterygii</taxon>
        <taxon>Neopterygii</taxon>
        <taxon>Teleostei</taxon>
        <taxon>Protacanthopterygii</taxon>
        <taxon>Salmoniformes</taxon>
        <taxon>Salmonidae</taxon>
        <taxon>Salmoninae</taxon>
        <taxon>Salmo</taxon>
    </lineage>
</organism>
<accession>A0A674CML4</accession>
<dbReference type="SUPFAM" id="SSF46565">
    <property type="entry name" value="Chaperone J-domain"/>
    <property type="match status" value="1"/>
</dbReference>
<dbReference type="GO" id="GO:0001671">
    <property type="term" value="F:ATPase activator activity"/>
    <property type="evidence" value="ECO:0007669"/>
    <property type="project" value="TreeGrafter"/>
</dbReference>
<keyword evidence="5" id="KW-0472">Membrane</keyword>
<dbReference type="CDD" id="cd06257">
    <property type="entry name" value="DnaJ"/>
    <property type="match status" value="1"/>
</dbReference>
<dbReference type="InterPro" id="IPR036397">
    <property type="entry name" value="RNaseH_sf"/>
</dbReference>
<evidence type="ECO:0000256" key="5">
    <source>
        <dbReference type="ARBA" id="ARBA00023136"/>
    </source>
</evidence>
<evidence type="ECO:0000313" key="7">
    <source>
        <dbReference type="Proteomes" id="UP000472277"/>
    </source>
</evidence>
<keyword evidence="3" id="KW-0813">Transport</keyword>
<dbReference type="FunFam" id="1.10.287.110:FF:000001">
    <property type="entry name" value="Import inner membrane translocase subunit tim14"/>
    <property type="match status" value="1"/>
</dbReference>
<keyword evidence="4" id="KW-0496">Mitochondrion</keyword>
<protein>
    <submittedName>
        <fullName evidence="6">DnaJ (Hsp40) homolog, subfamily C, member 15</fullName>
    </submittedName>
</protein>
<dbReference type="Proteomes" id="UP000472277">
    <property type="component" value="Chromosome 24"/>
</dbReference>
<evidence type="ECO:0000256" key="1">
    <source>
        <dbReference type="ARBA" id="ARBA00004434"/>
    </source>
</evidence>
<reference evidence="6" key="1">
    <citation type="submission" date="2025-08" db="UniProtKB">
        <authorList>
            <consortium name="Ensembl"/>
        </authorList>
    </citation>
    <scope>IDENTIFICATION</scope>
</reference>
<dbReference type="AlphaFoldDB" id="A0A674CML4"/>
<evidence type="ECO:0000256" key="2">
    <source>
        <dbReference type="ARBA" id="ARBA00022792"/>
    </source>
</evidence>
<dbReference type="Gene3D" id="1.10.287.110">
    <property type="entry name" value="DnaJ domain"/>
    <property type="match status" value="1"/>
</dbReference>
<dbReference type="PANTHER" id="PTHR12763">
    <property type="match status" value="1"/>
</dbReference>